<evidence type="ECO:0000256" key="1">
    <source>
        <dbReference type="SAM" id="Coils"/>
    </source>
</evidence>
<gene>
    <name evidence="6" type="ORF">F6B42_11720</name>
</gene>
<feature type="region of interest" description="Disordered" evidence="2">
    <location>
        <begin position="657"/>
        <end position="686"/>
    </location>
</feature>
<dbReference type="Proteomes" id="UP000327039">
    <property type="component" value="Unassembled WGS sequence"/>
</dbReference>
<sequence length="686" mass="68876">MRALRALTVTVLTSVALVLGGASAASATDPVDLGSGRVVDQVNALEPGQERSLEERLAALPAESGIDLWVVYVDSFTSPSDAEGWANEVAQRGGLGPNQYLLAVATEQRTFYLSGDSAGPVDGDTLTRIENQDLVPALRQDDWGGAAFAAAGALSDAVSGAGGGGSGGSGTGGGSGSPGGVPVLTIVLGLLAVGAVIAVVVVLVRRRRAGGRTPGANGAPAVPIAELARRSAAALVAADDAITTSQQELGFATAQFGEEPARAFAATLAQARKDLDEAFSLQQELDDDQPDTEERVRGIHERILELCAHADAELDARTDEFDQLRALEQNAPEALGRIQQTRETAAAGLDAATAALAKLTAAYASDELAAVDDNPEQARTRLAYADEQLAAAQAAIAAGDGSTAAISLRAAEGAVAQAAQLEKSVDTVAADLATAERDAAALIAELEQDVAAAAGAPDPNGALAPVAAQTRQQIDIARAQLTGTQRRPQAALSALLGANTAIDSALAGARDAAQREARARQTLEQQLQQARAQVSAAEDYIATRRGAVGATARTRLAEARASLDRAEATAQIEPERALSDAARAVQMSGLAMESARGDVGGFGTGSPGGDSSGMMGAMLGGMIINSLLSGGSSGRRSSGFGGSGFGGGFGGGSRGGGFGGGFGGGRSRSGGGSFGGGRSRSGGGRF</sequence>
<reference evidence="7" key="1">
    <citation type="submission" date="2019-09" db="EMBL/GenBank/DDBJ databases">
        <title>Mumia zhuanghuii sp. nov. isolated from the intestinal contents of plateau pika (Ochotona curzoniae) in the Qinghai-Tibet plateau of China.</title>
        <authorList>
            <person name="Tian Z."/>
        </authorList>
    </citation>
    <scope>NUCLEOTIDE SEQUENCE [LARGE SCALE GENOMIC DNA]</scope>
    <source>
        <strain evidence="7">DSM 25564</strain>
    </source>
</reference>
<accession>A0A5J5INX6</accession>
<dbReference type="Gene3D" id="3.10.310.50">
    <property type="match status" value="1"/>
</dbReference>
<dbReference type="Pfam" id="PF04536">
    <property type="entry name" value="TPM_phosphatase"/>
    <property type="match status" value="1"/>
</dbReference>
<dbReference type="AlphaFoldDB" id="A0A5J5INX6"/>
<feature type="chain" id="PRO_5038444036" evidence="4">
    <location>
        <begin position="28"/>
        <end position="686"/>
    </location>
</feature>
<proteinExistence type="predicted"/>
<evidence type="ECO:0000313" key="6">
    <source>
        <dbReference type="EMBL" id="KAA9085157.1"/>
    </source>
</evidence>
<keyword evidence="3" id="KW-0472">Membrane</keyword>
<feature type="domain" description="TPM" evidence="5">
    <location>
        <begin position="38"/>
        <end position="156"/>
    </location>
</feature>
<evidence type="ECO:0000259" key="5">
    <source>
        <dbReference type="Pfam" id="PF04536"/>
    </source>
</evidence>
<keyword evidence="3" id="KW-0812">Transmembrane</keyword>
<evidence type="ECO:0000313" key="7">
    <source>
        <dbReference type="Proteomes" id="UP000327039"/>
    </source>
</evidence>
<feature type="signal peptide" evidence="4">
    <location>
        <begin position="1"/>
        <end position="27"/>
    </location>
</feature>
<feature type="transmembrane region" description="Helical" evidence="3">
    <location>
        <begin position="183"/>
        <end position="204"/>
    </location>
</feature>
<keyword evidence="4" id="KW-0732">Signal</keyword>
<dbReference type="InterPro" id="IPR007621">
    <property type="entry name" value="TPM_dom"/>
</dbReference>
<evidence type="ECO:0000256" key="2">
    <source>
        <dbReference type="SAM" id="MobiDB-lite"/>
    </source>
</evidence>
<evidence type="ECO:0000256" key="4">
    <source>
        <dbReference type="SAM" id="SignalP"/>
    </source>
</evidence>
<dbReference type="RefSeq" id="WP_150419880.1">
    <property type="nucleotide sequence ID" value="NZ_VYRZ01000003.1"/>
</dbReference>
<name>A0A5J5INX6_9MICO</name>
<keyword evidence="7" id="KW-1185">Reference proteome</keyword>
<protein>
    <submittedName>
        <fullName evidence="6">TPM domain-containing protein</fullName>
    </submittedName>
</protein>
<organism evidence="6 7">
    <name type="scientific">Microbacterium radiodurans</name>
    <dbReference type="NCBI Taxonomy" id="661398"/>
    <lineage>
        <taxon>Bacteria</taxon>
        <taxon>Bacillati</taxon>
        <taxon>Actinomycetota</taxon>
        <taxon>Actinomycetes</taxon>
        <taxon>Micrococcales</taxon>
        <taxon>Microbacteriaceae</taxon>
        <taxon>Microbacterium</taxon>
    </lineage>
</organism>
<keyword evidence="1" id="KW-0175">Coiled coil</keyword>
<keyword evidence="3" id="KW-1133">Transmembrane helix</keyword>
<dbReference type="EMBL" id="VYRZ01000003">
    <property type="protein sequence ID" value="KAA9085157.1"/>
    <property type="molecule type" value="Genomic_DNA"/>
</dbReference>
<evidence type="ECO:0000256" key="3">
    <source>
        <dbReference type="SAM" id="Phobius"/>
    </source>
</evidence>
<comment type="caution">
    <text evidence="6">The sequence shown here is derived from an EMBL/GenBank/DDBJ whole genome shotgun (WGS) entry which is preliminary data.</text>
</comment>
<feature type="coiled-coil region" evidence="1">
    <location>
        <begin position="506"/>
        <end position="540"/>
    </location>
</feature>
<dbReference type="OrthoDB" id="5105562at2"/>